<evidence type="ECO:0000259" key="5">
    <source>
        <dbReference type="PROSITE" id="PS50977"/>
    </source>
</evidence>
<dbReference type="InterPro" id="IPR001647">
    <property type="entry name" value="HTH_TetR"/>
</dbReference>
<keyword evidence="2 4" id="KW-0238">DNA-binding</keyword>
<dbReference type="EMBL" id="JAEUAW010000001">
    <property type="protein sequence ID" value="MBW9092380.1"/>
    <property type="molecule type" value="Genomic_DNA"/>
</dbReference>
<dbReference type="Gene3D" id="1.10.357.10">
    <property type="entry name" value="Tetracycline Repressor, domain 2"/>
    <property type="match status" value="1"/>
</dbReference>
<accession>A0ABS7HIY1</accession>
<feature type="DNA-binding region" description="H-T-H motif" evidence="4">
    <location>
        <begin position="33"/>
        <end position="52"/>
    </location>
</feature>
<proteinExistence type="predicted"/>
<evidence type="ECO:0000256" key="3">
    <source>
        <dbReference type="ARBA" id="ARBA00023163"/>
    </source>
</evidence>
<reference evidence="6 7" key="1">
    <citation type="journal article" date="2021" name="MBio">
        <title>Poor Competitiveness of Bradyrhizobium in Pigeon Pea Root Colonization in Indian Soils.</title>
        <authorList>
            <person name="Chalasani D."/>
            <person name="Basu A."/>
            <person name="Pullabhotla S.V.S.R.N."/>
            <person name="Jorrin B."/>
            <person name="Neal A.L."/>
            <person name="Poole P.S."/>
            <person name="Podile A.R."/>
            <person name="Tkacz A."/>
        </authorList>
    </citation>
    <scope>NUCLEOTIDE SEQUENCE [LARGE SCALE GENOMIC DNA]</scope>
    <source>
        <strain evidence="6 7">HU14</strain>
    </source>
</reference>
<feature type="domain" description="HTH tetR-type" evidence="5">
    <location>
        <begin position="10"/>
        <end position="70"/>
    </location>
</feature>
<dbReference type="Pfam" id="PF00440">
    <property type="entry name" value="TetR_N"/>
    <property type="match status" value="1"/>
</dbReference>
<comment type="caution">
    <text evidence="6">The sequence shown here is derived from an EMBL/GenBank/DDBJ whole genome shotgun (WGS) entry which is preliminary data.</text>
</comment>
<dbReference type="InterPro" id="IPR009057">
    <property type="entry name" value="Homeodomain-like_sf"/>
</dbReference>
<dbReference type="Proteomes" id="UP001196843">
    <property type="component" value="Unassembled WGS sequence"/>
</dbReference>
<dbReference type="PANTHER" id="PTHR30055:SF234">
    <property type="entry name" value="HTH-TYPE TRANSCRIPTIONAL REGULATOR BETI"/>
    <property type="match status" value="1"/>
</dbReference>
<name>A0ABS7HIY1_9MICO</name>
<dbReference type="SUPFAM" id="SSF46689">
    <property type="entry name" value="Homeodomain-like"/>
    <property type="match status" value="1"/>
</dbReference>
<dbReference type="PROSITE" id="PS01081">
    <property type="entry name" value="HTH_TETR_1"/>
    <property type="match status" value="1"/>
</dbReference>
<dbReference type="InterPro" id="IPR023772">
    <property type="entry name" value="DNA-bd_HTH_TetR-type_CS"/>
</dbReference>
<gene>
    <name evidence="6" type="ORF">JNB62_01645</name>
</gene>
<dbReference type="InterPro" id="IPR050109">
    <property type="entry name" value="HTH-type_TetR-like_transc_reg"/>
</dbReference>
<dbReference type="PRINTS" id="PR00455">
    <property type="entry name" value="HTHTETR"/>
</dbReference>
<dbReference type="RefSeq" id="WP_220299123.1">
    <property type="nucleotide sequence ID" value="NZ_JAEUAW010000001.1"/>
</dbReference>
<evidence type="ECO:0000256" key="4">
    <source>
        <dbReference type="PROSITE-ProRule" id="PRU00335"/>
    </source>
</evidence>
<evidence type="ECO:0000313" key="7">
    <source>
        <dbReference type="Proteomes" id="UP001196843"/>
    </source>
</evidence>
<dbReference type="PANTHER" id="PTHR30055">
    <property type="entry name" value="HTH-TYPE TRANSCRIPTIONAL REGULATOR RUTR"/>
    <property type="match status" value="1"/>
</dbReference>
<sequence length="200" mass="21441">MTGLREQKRERTRRVLVEAADRLFQERGYAETTVADIAAEAGVSTRTAFTYFPTKDDLLFPDADERVRAAVEALERRTDEDPITALLRALRGAEIAATDLLGDRAALRTALIESEPSVRGHALRRLADAQASIGAALHRAYPEQYTAVQAAALVGAFVGAASAAAGVVSRELADAAEDERRRALADAVSDALAPWTAPRG</sequence>
<protein>
    <submittedName>
        <fullName evidence="6">TetR/AcrR family transcriptional regulator</fullName>
    </submittedName>
</protein>
<keyword evidence="7" id="KW-1185">Reference proteome</keyword>
<organism evidence="6 7">
    <name type="scientific">Microbacterium jejuense</name>
    <dbReference type="NCBI Taxonomy" id="1263637"/>
    <lineage>
        <taxon>Bacteria</taxon>
        <taxon>Bacillati</taxon>
        <taxon>Actinomycetota</taxon>
        <taxon>Actinomycetes</taxon>
        <taxon>Micrococcales</taxon>
        <taxon>Microbacteriaceae</taxon>
        <taxon>Microbacterium</taxon>
    </lineage>
</organism>
<keyword evidence="3" id="KW-0804">Transcription</keyword>
<keyword evidence="1" id="KW-0805">Transcription regulation</keyword>
<evidence type="ECO:0000256" key="2">
    <source>
        <dbReference type="ARBA" id="ARBA00023125"/>
    </source>
</evidence>
<evidence type="ECO:0000256" key="1">
    <source>
        <dbReference type="ARBA" id="ARBA00023015"/>
    </source>
</evidence>
<dbReference type="PROSITE" id="PS50977">
    <property type="entry name" value="HTH_TETR_2"/>
    <property type="match status" value="1"/>
</dbReference>
<evidence type="ECO:0000313" key="6">
    <source>
        <dbReference type="EMBL" id="MBW9092380.1"/>
    </source>
</evidence>